<evidence type="ECO:0000256" key="14">
    <source>
        <dbReference type="ARBA" id="ARBA00083640"/>
    </source>
</evidence>
<comment type="similarity">
    <text evidence="9 15">Belongs to the L/F-transferase family.</text>
</comment>
<gene>
    <name evidence="15" type="primary">aat</name>
    <name evidence="16" type="ORF">BFC18_06930</name>
</gene>
<dbReference type="Proteomes" id="UP000175691">
    <property type="component" value="Unassembled WGS sequence"/>
</dbReference>
<comment type="caution">
    <text evidence="16">The sequence shown here is derived from an EMBL/GenBank/DDBJ whole genome shotgun (WGS) entry which is preliminary data.</text>
</comment>
<dbReference type="SUPFAM" id="SSF55729">
    <property type="entry name" value="Acyl-CoA N-acyltransferases (Nat)"/>
    <property type="match status" value="1"/>
</dbReference>
<name>A0A1E7ZEG6_9ALTE</name>
<dbReference type="GO" id="GO:0008914">
    <property type="term" value="F:leucyl-tRNA--protein transferase activity"/>
    <property type="evidence" value="ECO:0007669"/>
    <property type="project" value="UniProtKB-UniRule"/>
</dbReference>
<evidence type="ECO:0000256" key="13">
    <source>
        <dbReference type="ARBA" id="ARBA00077165"/>
    </source>
</evidence>
<evidence type="ECO:0000256" key="7">
    <source>
        <dbReference type="ARBA" id="ARBA00051538"/>
    </source>
</evidence>
<evidence type="ECO:0000256" key="3">
    <source>
        <dbReference type="ARBA" id="ARBA00022679"/>
    </source>
</evidence>
<organism evidence="16 17">
    <name type="scientific">Alteromonas confluentis</name>
    <dbReference type="NCBI Taxonomy" id="1656094"/>
    <lineage>
        <taxon>Bacteria</taxon>
        <taxon>Pseudomonadati</taxon>
        <taxon>Pseudomonadota</taxon>
        <taxon>Gammaproteobacteria</taxon>
        <taxon>Alteromonadales</taxon>
        <taxon>Alteromonadaceae</taxon>
        <taxon>Alteromonas/Salinimonas group</taxon>
        <taxon>Alteromonas</taxon>
    </lineage>
</organism>
<dbReference type="AlphaFoldDB" id="A0A1E7ZEG6"/>
<dbReference type="HAMAP" id="MF_00688">
    <property type="entry name" value="Leu_Phe_trans"/>
    <property type="match status" value="1"/>
</dbReference>
<dbReference type="Gene3D" id="3.40.630.70">
    <property type="entry name" value="Leucyl/phenylalanyl-tRNA-protein transferase, C-terminal domain"/>
    <property type="match status" value="1"/>
</dbReference>
<dbReference type="InterPro" id="IPR016181">
    <property type="entry name" value="Acyl_CoA_acyltransferase"/>
</dbReference>
<evidence type="ECO:0000256" key="6">
    <source>
        <dbReference type="ARBA" id="ARBA00050652"/>
    </source>
</evidence>
<dbReference type="FunFam" id="3.30.70.3550:FF:000001">
    <property type="entry name" value="Leucyl/phenylalanyl-tRNA--protein transferase"/>
    <property type="match status" value="1"/>
</dbReference>
<keyword evidence="3 15" id="KW-0808">Transferase</keyword>
<evidence type="ECO:0000313" key="16">
    <source>
        <dbReference type="EMBL" id="OFC71880.1"/>
    </source>
</evidence>
<evidence type="ECO:0000256" key="10">
    <source>
        <dbReference type="ARBA" id="ARBA00066767"/>
    </source>
</evidence>
<reference evidence="16 17" key="1">
    <citation type="submission" date="2016-08" db="EMBL/GenBank/DDBJ databases">
        <authorList>
            <person name="Seilhamer J.J."/>
        </authorList>
    </citation>
    <scope>NUCLEOTIDE SEQUENCE [LARGE SCALE GENOMIC DNA]</scope>
    <source>
        <strain evidence="16 17">KCTC 42603</strain>
    </source>
</reference>
<comment type="catalytic activity">
    <reaction evidence="6 15">
        <text>N-terminal L-arginyl-[protein] + L-leucyl-tRNA(Leu) = N-terminal L-leucyl-L-arginyl-[protein] + tRNA(Leu) + H(+)</text>
        <dbReference type="Rhea" id="RHEA:50416"/>
        <dbReference type="Rhea" id="RHEA-COMP:9613"/>
        <dbReference type="Rhea" id="RHEA-COMP:9622"/>
        <dbReference type="Rhea" id="RHEA-COMP:12672"/>
        <dbReference type="Rhea" id="RHEA-COMP:12673"/>
        <dbReference type="ChEBI" id="CHEBI:15378"/>
        <dbReference type="ChEBI" id="CHEBI:64719"/>
        <dbReference type="ChEBI" id="CHEBI:78442"/>
        <dbReference type="ChEBI" id="CHEBI:78494"/>
        <dbReference type="ChEBI" id="CHEBI:133044"/>
        <dbReference type="EC" id="2.3.2.6"/>
    </reaction>
</comment>
<dbReference type="Gene3D" id="3.30.70.3550">
    <property type="entry name" value="Leucyl/phenylalanyl-tRNA-protein transferase, N-terminal domain"/>
    <property type="match status" value="1"/>
</dbReference>
<evidence type="ECO:0000256" key="2">
    <source>
        <dbReference type="ARBA" id="ARBA00022490"/>
    </source>
</evidence>
<evidence type="ECO:0000256" key="8">
    <source>
        <dbReference type="ARBA" id="ARBA00054043"/>
    </source>
</evidence>
<dbReference type="FunFam" id="3.40.630.70:FF:000001">
    <property type="entry name" value="Leucyl/phenylalanyl-tRNA--protein transferase"/>
    <property type="match status" value="1"/>
</dbReference>
<dbReference type="RefSeq" id="WP_070124258.1">
    <property type="nucleotide sequence ID" value="NZ_MDHN01000010.1"/>
</dbReference>
<dbReference type="Pfam" id="PF03588">
    <property type="entry name" value="Leu_Phe_trans"/>
    <property type="match status" value="1"/>
</dbReference>
<dbReference type="InterPro" id="IPR042203">
    <property type="entry name" value="Leu/Phe-tRNA_Trfase_C"/>
</dbReference>
<protein>
    <recommendedName>
        <fullName evidence="11 15">Leucyl/phenylalanyl-tRNA--protein transferase</fullName>
        <ecNumber evidence="10 15">2.3.2.6</ecNumber>
    </recommendedName>
    <alternativeName>
        <fullName evidence="12 15">L/F-transferase</fullName>
    </alternativeName>
    <alternativeName>
        <fullName evidence="13 15">Leucyltransferase</fullName>
    </alternativeName>
    <alternativeName>
        <fullName evidence="14 15">Phenyalanyltransferase</fullName>
    </alternativeName>
</protein>
<dbReference type="OrthoDB" id="9790282at2"/>
<evidence type="ECO:0000256" key="15">
    <source>
        <dbReference type="HAMAP-Rule" id="MF_00688"/>
    </source>
</evidence>
<dbReference type="InterPro" id="IPR004616">
    <property type="entry name" value="Leu/Phe-tRNA_Trfase"/>
</dbReference>
<comment type="catalytic activity">
    <reaction evidence="5 15">
        <text>L-phenylalanyl-tRNA(Phe) + an N-terminal L-alpha-aminoacyl-[protein] = an N-terminal L-phenylalanyl-L-alpha-aminoacyl-[protein] + tRNA(Phe)</text>
        <dbReference type="Rhea" id="RHEA:43632"/>
        <dbReference type="Rhea" id="RHEA-COMP:9668"/>
        <dbReference type="Rhea" id="RHEA-COMP:9699"/>
        <dbReference type="Rhea" id="RHEA-COMP:10636"/>
        <dbReference type="Rhea" id="RHEA-COMP:10637"/>
        <dbReference type="ChEBI" id="CHEBI:78442"/>
        <dbReference type="ChEBI" id="CHEBI:78531"/>
        <dbReference type="ChEBI" id="CHEBI:78597"/>
        <dbReference type="ChEBI" id="CHEBI:83561"/>
        <dbReference type="EC" id="2.3.2.6"/>
    </reaction>
</comment>
<dbReference type="PANTHER" id="PTHR30098:SF2">
    <property type="entry name" value="LEUCYL_PHENYLALANYL-TRNA--PROTEIN TRANSFERASE"/>
    <property type="match status" value="1"/>
</dbReference>
<keyword evidence="4 15" id="KW-0012">Acyltransferase</keyword>
<dbReference type="InterPro" id="IPR042221">
    <property type="entry name" value="Leu/Phe-tRNA_Trfase_N"/>
</dbReference>
<proteinExistence type="inferred from homology"/>
<keyword evidence="2 15" id="KW-0963">Cytoplasm</keyword>
<evidence type="ECO:0000313" key="17">
    <source>
        <dbReference type="Proteomes" id="UP000175691"/>
    </source>
</evidence>
<sequence>MIELPYLNVETPFPPVSTALSDPNGLLAYGATLDAPRLFNAYSNGIFPWFSDDEPILWWSPDPRAIIELDDFHLSRSLKKLANRRQYTVTLNQSFDEVIEACASIPRMNPHSDAPTTETWIVDDMITAYKRLHQAGIAHSVEVWDAQNNLAGGLYGVAIGEIFCGESMFHLQPNTSKLAMYALVTHMKKHQLAFIDCQLPTEHLASLGAKTLPRSTFIERLRKHNDTLDEDGRITAEYRYRWQGGNITP</sequence>
<comment type="subcellular location">
    <subcellularLocation>
        <location evidence="1 15">Cytoplasm</location>
    </subcellularLocation>
</comment>
<dbReference type="EMBL" id="MDHN01000010">
    <property type="protein sequence ID" value="OFC71880.1"/>
    <property type="molecule type" value="Genomic_DNA"/>
</dbReference>
<dbReference type="GO" id="GO:0005737">
    <property type="term" value="C:cytoplasm"/>
    <property type="evidence" value="ECO:0007669"/>
    <property type="project" value="UniProtKB-SubCell"/>
</dbReference>
<evidence type="ECO:0000256" key="12">
    <source>
        <dbReference type="ARBA" id="ARBA00077136"/>
    </source>
</evidence>
<evidence type="ECO:0000256" key="11">
    <source>
        <dbReference type="ARBA" id="ARBA00074372"/>
    </source>
</evidence>
<evidence type="ECO:0000256" key="9">
    <source>
        <dbReference type="ARBA" id="ARBA00061535"/>
    </source>
</evidence>
<evidence type="ECO:0000256" key="1">
    <source>
        <dbReference type="ARBA" id="ARBA00004496"/>
    </source>
</evidence>
<dbReference type="NCBIfam" id="TIGR00667">
    <property type="entry name" value="aat"/>
    <property type="match status" value="1"/>
</dbReference>
<evidence type="ECO:0000256" key="5">
    <source>
        <dbReference type="ARBA" id="ARBA00050607"/>
    </source>
</evidence>
<dbReference type="STRING" id="1656094.BFC18_06930"/>
<comment type="function">
    <text evidence="8 15">Functions in the N-end rule pathway of protein degradation where it conjugates Leu, Phe and, less efficiently, Met from aminoacyl-tRNAs to the N-termini of proteins containing an N-terminal arginine or lysine.</text>
</comment>
<evidence type="ECO:0000256" key="4">
    <source>
        <dbReference type="ARBA" id="ARBA00023315"/>
    </source>
</evidence>
<comment type="catalytic activity">
    <reaction evidence="7 15">
        <text>N-terminal L-lysyl-[protein] + L-leucyl-tRNA(Leu) = N-terminal L-leucyl-L-lysyl-[protein] + tRNA(Leu) + H(+)</text>
        <dbReference type="Rhea" id="RHEA:12340"/>
        <dbReference type="Rhea" id="RHEA-COMP:9613"/>
        <dbReference type="Rhea" id="RHEA-COMP:9622"/>
        <dbReference type="Rhea" id="RHEA-COMP:12670"/>
        <dbReference type="Rhea" id="RHEA-COMP:12671"/>
        <dbReference type="ChEBI" id="CHEBI:15378"/>
        <dbReference type="ChEBI" id="CHEBI:65249"/>
        <dbReference type="ChEBI" id="CHEBI:78442"/>
        <dbReference type="ChEBI" id="CHEBI:78494"/>
        <dbReference type="ChEBI" id="CHEBI:133043"/>
        <dbReference type="EC" id="2.3.2.6"/>
    </reaction>
</comment>
<keyword evidence="17" id="KW-1185">Reference proteome</keyword>
<dbReference type="PANTHER" id="PTHR30098">
    <property type="entry name" value="LEUCYL/PHENYLALANYL-TRNA--PROTEIN TRANSFERASE"/>
    <property type="match status" value="1"/>
</dbReference>
<dbReference type="GO" id="GO:0030163">
    <property type="term" value="P:protein catabolic process"/>
    <property type="evidence" value="ECO:0007669"/>
    <property type="project" value="UniProtKB-UniRule"/>
</dbReference>
<accession>A0A1E7ZEG6</accession>
<dbReference type="EC" id="2.3.2.6" evidence="10 15"/>